<evidence type="ECO:0000313" key="2">
    <source>
        <dbReference type="Proteomes" id="UP001178322"/>
    </source>
</evidence>
<proteinExistence type="predicted"/>
<accession>A0AAX3WZR1</accession>
<name>A0AAX3WZR1_9BACI</name>
<dbReference type="Gene3D" id="1.20.120.440">
    <property type="entry name" value="YppE-like"/>
    <property type="match status" value="1"/>
</dbReference>
<gene>
    <name evidence="1" type="ORF">QNH24_08400</name>
</gene>
<dbReference type="EMBL" id="CP126101">
    <property type="protein sequence ID" value="WHY53250.1"/>
    <property type="molecule type" value="Genomic_DNA"/>
</dbReference>
<dbReference type="InterPro" id="IPR014913">
    <property type="entry name" value="YppE-like"/>
</dbReference>
<reference evidence="1" key="1">
    <citation type="submission" date="2023-05" db="EMBL/GenBank/DDBJ databases">
        <title>Comparative genomics of Bacillaceae isolates and their secondary metabolite potential.</title>
        <authorList>
            <person name="Song L."/>
            <person name="Nielsen L.J."/>
            <person name="Mohite O."/>
            <person name="Xu X."/>
            <person name="Weber T."/>
            <person name="Kovacs A.T."/>
        </authorList>
    </citation>
    <scope>NUCLEOTIDE SEQUENCE</scope>
    <source>
        <strain evidence="1">LY1</strain>
    </source>
</reference>
<evidence type="ECO:0000313" key="1">
    <source>
        <dbReference type="EMBL" id="WHY53250.1"/>
    </source>
</evidence>
<sequence>MLLIQQTSILIDECEKSVARFWQMREEDRTPDFFKEVKPHADAIHHHLKEWQQGANLWIQNNNPKYMHIQQIAAVVESMEQFVVQSFFKETSKKRFLDAIHSTSFTLKNFERIVKEGTKDVIQKENHQ</sequence>
<dbReference type="RefSeq" id="WP_283871606.1">
    <property type="nucleotide sequence ID" value="NZ_CP126101.1"/>
</dbReference>
<protein>
    <submittedName>
        <fullName evidence="1">YppE family protein</fullName>
    </submittedName>
</protein>
<dbReference type="Proteomes" id="UP001178322">
    <property type="component" value="Chromosome"/>
</dbReference>
<organism evidence="1 2">
    <name type="scientific">Lysinibacillus pakistanensis</name>
    <dbReference type="NCBI Taxonomy" id="759811"/>
    <lineage>
        <taxon>Bacteria</taxon>
        <taxon>Bacillati</taxon>
        <taxon>Bacillota</taxon>
        <taxon>Bacilli</taxon>
        <taxon>Bacillales</taxon>
        <taxon>Bacillaceae</taxon>
        <taxon>Lysinibacillus</taxon>
    </lineage>
</organism>
<dbReference type="SUPFAM" id="SSF140415">
    <property type="entry name" value="YppE-like"/>
    <property type="match status" value="1"/>
</dbReference>
<dbReference type="InterPro" id="IPR023351">
    <property type="entry name" value="YppE-like_sf"/>
</dbReference>
<dbReference type="AlphaFoldDB" id="A0AAX3WZR1"/>
<dbReference type="Pfam" id="PF08807">
    <property type="entry name" value="DUF1798"/>
    <property type="match status" value="1"/>
</dbReference>